<sequence length="81" mass="9326">MTSQRVSWQEDSRMTCRVTREQPRSAGCSPMISKKLRLFGCASPSFDSSYHLADLTQEQLEVVLNEWFINDGNKPAMREEL</sequence>
<evidence type="ECO:0000313" key="2">
    <source>
        <dbReference type="WBParaSite" id="Hba_20021"/>
    </source>
</evidence>
<dbReference type="WBParaSite" id="Hba_20021">
    <property type="protein sequence ID" value="Hba_20021"/>
    <property type="gene ID" value="Hba_20021"/>
</dbReference>
<dbReference type="Proteomes" id="UP000095283">
    <property type="component" value="Unplaced"/>
</dbReference>
<accession>A0A1I7XQK6</accession>
<name>A0A1I7XQK6_HETBA</name>
<dbReference type="AlphaFoldDB" id="A0A1I7XQK6"/>
<proteinExistence type="predicted"/>
<keyword evidence="1" id="KW-1185">Reference proteome</keyword>
<evidence type="ECO:0000313" key="1">
    <source>
        <dbReference type="Proteomes" id="UP000095283"/>
    </source>
</evidence>
<organism evidence="1 2">
    <name type="scientific">Heterorhabditis bacteriophora</name>
    <name type="common">Entomopathogenic nematode worm</name>
    <dbReference type="NCBI Taxonomy" id="37862"/>
    <lineage>
        <taxon>Eukaryota</taxon>
        <taxon>Metazoa</taxon>
        <taxon>Ecdysozoa</taxon>
        <taxon>Nematoda</taxon>
        <taxon>Chromadorea</taxon>
        <taxon>Rhabditida</taxon>
        <taxon>Rhabditina</taxon>
        <taxon>Rhabditomorpha</taxon>
        <taxon>Strongyloidea</taxon>
        <taxon>Heterorhabditidae</taxon>
        <taxon>Heterorhabditis</taxon>
    </lineage>
</organism>
<protein>
    <submittedName>
        <fullName evidence="2">Uncharacterized protein</fullName>
    </submittedName>
</protein>
<reference evidence="2" key="1">
    <citation type="submission" date="2016-11" db="UniProtKB">
        <authorList>
            <consortium name="WormBaseParasite"/>
        </authorList>
    </citation>
    <scope>IDENTIFICATION</scope>
</reference>